<name>A0A1G2S8U7_9BACT</name>
<gene>
    <name evidence="1" type="ORF">A2675_03485</name>
</gene>
<dbReference type="EMBL" id="MHUS01000010">
    <property type="protein sequence ID" value="OHA81505.1"/>
    <property type="molecule type" value="Genomic_DNA"/>
</dbReference>
<comment type="caution">
    <text evidence="1">The sequence shown here is derived from an EMBL/GenBank/DDBJ whole genome shotgun (WGS) entry which is preliminary data.</text>
</comment>
<reference evidence="1 2" key="1">
    <citation type="journal article" date="2016" name="Nat. Commun.">
        <title>Thousands of microbial genomes shed light on interconnected biogeochemical processes in an aquifer system.</title>
        <authorList>
            <person name="Anantharaman K."/>
            <person name="Brown C.T."/>
            <person name="Hug L.A."/>
            <person name="Sharon I."/>
            <person name="Castelle C.J."/>
            <person name="Probst A.J."/>
            <person name="Thomas B.C."/>
            <person name="Singh A."/>
            <person name="Wilkins M.J."/>
            <person name="Karaoz U."/>
            <person name="Brodie E.L."/>
            <person name="Williams K.H."/>
            <person name="Hubbard S.S."/>
            <person name="Banfield J.F."/>
        </authorList>
    </citation>
    <scope>NUCLEOTIDE SEQUENCE [LARGE SCALE GENOMIC DNA]</scope>
</reference>
<evidence type="ECO:0000313" key="1">
    <source>
        <dbReference type="EMBL" id="OHA81505.1"/>
    </source>
</evidence>
<protein>
    <submittedName>
        <fullName evidence="1">Uncharacterized protein</fullName>
    </submittedName>
</protein>
<dbReference type="AlphaFoldDB" id="A0A1G2S8U7"/>
<accession>A0A1G2S8U7</accession>
<evidence type="ECO:0000313" key="2">
    <source>
        <dbReference type="Proteomes" id="UP000176997"/>
    </source>
</evidence>
<sequence length="111" mass="12366">MATIEYDDVVSLIGTLLIAIDAQSTLCENSESMAELRVHEKHFILMKKNLLILFDHVLGGDHGTITKAVQRAGETAGIEIQEGFFEWLREDDGLFDSENSLTSNLEGRTLQ</sequence>
<organism evidence="1 2">
    <name type="scientific">Candidatus Yonathbacteria bacterium RIFCSPHIGHO2_01_FULL_51_10</name>
    <dbReference type="NCBI Taxonomy" id="1802723"/>
    <lineage>
        <taxon>Bacteria</taxon>
        <taxon>Candidatus Yonathiibacteriota</taxon>
    </lineage>
</organism>
<proteinExistence type="predicted"/>
<dbReference type="Proteomes" id="UP000176997">
    <property type="component" value="Unassembled WGS sequence"/>
</dbReference>